<protein>
    <submittedName>
        <fullName evidence="2">Predicted protein</fullName>
    </submittedName>
</protein>
<feature type="region of interest" description="Disordered" evidence="1">
    <location>
        <begin position="1"/>
        <end position="221"/>
    </location>
</feature>
<keyword evidence="3" id="KW-1185">Reference proteome</keyword>
<evidence type="ECO:0000313" key="3">
    <source>
        <dbReference type="Proteomes" id="UP000001876"/>
    </source>
</evidence>
<dbReference type="GeneID" id="9682582"/>
<proteinExistence type="predicted"/>
<dbReference type="AlphaFoldDB" id="C1MNP3"/>
<dbReference type="RefSeq" id="XP_003057143.1">
    <property type="nucleotide sequence ID" value="XM_003057097.1"/>
</dbReference>
<feature type="compositionally biased region" description="Basic and acidic residues" evidence="1">
    <location>
        <begin position="90"/>
        <end position="107"/>
    </location>
</feature>
<name>C1MNP3_MICPC</name>
<evidence type="ECO:0000256" key="1">
    <source>
        <dbReference type="SAM" id="MobiDB-lite"/>
    </source>
</evidence>
<dbReference type="EMBL" id="GG663737">
    <property type="protein sequence ID" value="EEH58788.1"/>
    <property type="molecule type" value="Genomic_DNA"/>
</dbReference>
<feature type="region of interest" description="Disordered" evidence="1">
    <location>
        <begin position="423"/>
        <end position="520"/>
    </location>
</feature>
<dbReference type="OMA" id="YIYVPYP"/>
<gene>
    <name evidence="2" type="ORF">MICPUCDRAFT_62010</name>
</gene>
<dbReference type="Proteomes" id="UP000001876">
    <property type="component" value="Unassembled WGS sequence"/>
</dbReference>
<reference evidence="2 3" key="1">
    <citation type="journal article" date="2009" name="Science">
        <title>Green evolution and dynamic adaptations revealed by genomes of the marine picoeukaryotes Micromonas.</title>
        <authorList>
            <person name="Worden A.Z."/>
            <person name="Lee J.H."/>
            <person name="Mock T."/>
            <person name="Rouze P."/>
            <person name="Simmons M.P."/>
            <person name="Aerts A.L."/>
            <person name="Allen A.E."/>
            <person name="Cuvelier M.L."/>
            <person name="Derelle E."/>
            <person name="Everett M.V."/>
            <person name="Foulon E."/>
            <person name="Grimwood J."/>
            <person name="Gundlach H."/>
            <person name="Henrissat B."/>
            <person name="Napoli C."/>
            <person name="McDonald S.M."/>
            <person name="Parker M.S."/>
            <person name="Rombauts S."/>
            <person name="Salamov A."/>
            <person name="Von Dassow P."/>
            <person name="Badger J.H."/>
            <person name="Coutinho P.M."/>
            <person name="Demir E."/>
            <person name="Dubchak I."/>
            <person name="Gentemann C."/>
            <person name="Eikrem W."/>
            <person name="Gready J.E."/>
            <person name="John U."/>
            <person name="Lanier W."/>
            <person name="Lindquist E.A."/>
            <person name="Lucas S."/>
            <person name="Mayer K.F."/>
            <person name="Moreau H."/>
            <person name="Not F."/>
            <person name="Otillar R."/>
            <person name="Panaud O."/>
            <person name="Pangilinan J."/>
            <person name="Paulsen I."/>
            <person name="Piegu B."/>
            <person name="Poliakov A."/>
            <person name="Robbens S."/>
            <person name="Schmutz J."/>
            <person name="Toulza E."/>
            <person name="Wyss T."/>
            <person name="Zelensky A."/>
            <person name="Zhou K."/>
            <person name="Armbrust E.V."/>
            <person name="Bhattacharya D."/>
            <person name="Goodenough U.W."/>
            <person name="Van de Peer Y."/>
            <person name="Grigoriev I.V."/>
        </authorList>
    </citation>
    <scope>NUCLEOTIDE SEQUENCE [LARGE SCALE GENOMIC DNA]</scope>
    <source>
        <strain evidence="2 3">CCMP1545</strain>
    </source>
</reference>
<feature type="compositionally biased region" description="Gly residues" evidence="1">
    <location>
        <begin position="194"/>
        <end position="215"/>
    </location>
</feature>
<feature type="non-terminal residue" evidence="2">
    <location>
        <position position="520"/>
    </location>
</feature>
<dbReference type="KEGG" id="mpp:MICPUCDRAFT_62010"/>
<evidence type="ECO:0000313" key="2">
    <source>
        <dbReference type="EMBL" id="EEH58788.1"/>
    </source>
</evidence>
<feature type="compositionally biased region" description="Gly residues" evidence="1">
    <location>
        <begin position="135"/>
        <end position="150"/>
    </location>
</feature>
<accession>C1MNP3</accession>
<sequence>MTSGPGDAVGNDASSALAGMSLRPGGGAESEWLGGFNKGPAPGEAPQQVNSALVGDGSSLAPKPHGGGGGGGWKDSRRSFDHGGGGRSSKWREDERGGPDLGRRGWKESASGPPPPGMGGGDFAKEGRGQWNRRGGQGAGWNQGGGGGGARTSPGTSPTDGPGMHSALNGPRWSGNDGGGGKKEPSRPAAGRGFSMGRGRGLSFGGGGGAGGSIPGAGASSSEFFEGFNKRARGRYDDAAAAPATSLLVPPGGPGPGGGGLTSVPAPATIERHGPVRYKYNATDLIERMRALEAACGGAGLPLPPNVDPESVPLRVVKPGDVMYELTVEGSKGSRARDWSSGAAGAAHPAPLIPPASAAAAAAATKKNSKNDSNDNAIYPGVGGVVGLGSEADRANVPEWATETAADPPGAFYTLVPIRPRRRGERRSLRTLPGVSLRPPPAFNPRPRRLSTPTDAFELHPDVRLYRCGRRVPRRRRRAEAHRGGGEQRGVARSEDARSARGRGHVRERRREGQRVDRRA</sequence>
<organism evidence="3">
    <name type="scientific">Micromonas pusilla (strain CCMP1545)</name>
    <name type="common">Picoplanktonic green alga</name>
    <dbReference type="NCBI Taxonomy" id="564608"/>
    <lineage>
        <taxon>Eukaryota</taxon>
        <taxon>Viridiplantae</taxon>
        <taxon>Chlorophyta</taxon>
        <taxon>Mamiellophyceae</taxon>
        <taxon>Mamiellales</taxon>
        <taxon>Mamiellaceae</taxon>
        <taxon>Micromonas</taxon>
    </lineage>
</organism>
<feature type="compositionally biased region" description="Basic residues" evidence="1">
    <location>
        <begin position="467"/>
        <end position="480"/>
    </location>
</feature>
<feature type="region of interest" description="Disordered" evidence="1">
    <location>
        <begin position="330"/>
        <end position="351"/>
    </location>
</feature>
<feature type="compositionally biased region" description="Basic and acidic residues" evidence="1">
    <location>
        <begin position="509"/>
        <end position="520"/>
    </location>
</feature>
<feature type="compositionally biased region" description="Basic and acidic residues" evidence="1">
    <location>
        <begin position="481"/>
        <end position="499"/>
    </location>
</feature>